<dbReference type="AlphaFoldDB" id="A0AAV2HHD3"/>
<evidence type="ECO:0000256" key="5">
    <source>
        <dbReference type="ARBA" id="ARBA00023136"/>
    </source>
</evidence>
<evidence type="ECO:0000256" key="4">
    <source>
        <dbReference type="ARBA" id="ARBA00022989"/>
    </source>
</evidence>
<evidence type="ECO:0000256" key="3">
    <source>
        <dbReference type="ARBA" id="ARBA00022692"/>
    </source>
</evidence>
<protein>
    <recommendedName>
        <fullName evidence="7">Polycystin cation channel PKD1/PKD2 domain-containing protein</fullName>
    </recommendedName>
</protein>
<feature type="domain" description="Polycystin cation channel PKD1/PKD2" evidence="7">
    <location>
        <begin position="33"/>
        <end position="211"/>
    </location>
</feature>
<feature type="transmembrane region" description="Helical" evidence="6">
    <location>
        <begin position="227"/>
        <end position="243"/>
    </location>
</feature>
<feature type="transmembrane region" description="Helical" evidence="6">
    <location>
        <begin position="126"/>
        <end position="149"/>
    </location>
</feature>
<dbReference type="PANTHER" id="PTHR10877:SF194">
    <property type="entry name" value="LOCATION OF VULVA DEFECTIVE 1"/>
    <property type="match status" value="1"/>
</dbReference>
<dbReference type="Pfam" id="PF08016">
    <property type="entry name" value="PKD_channel"/>
    <property type="match status" value="1"/>
</dbReference>
<evidence type="ECO:0000313" key="9">
    <source>
        <dbReference type="Proteomes" id="UP001497497"/>
    </source>
</evidence>
<comment type="caution">
    <text evidence="8">The sequence shown here is derived from an EMBL/GenBank/DDBJ whole genome shotgun (WGS) entry which is preliminary data.</text>
</comment>
<dbReference type="GO" id="GO:0005262">
    <property type="term" value="F:calcium channel activity"/>
    <property type="evidence" value="ECO:0007669"/>
    <property type="project" value="TreeGrafter"/>
</dbReference>
<accession>A0AAV2HHD3</accession>
<gene>
    <name evidence="8" type="ORF">GSLYS_00005536001</name>
</gene>
<dbReference type="Proteomes" id="UP001497497">
    <property type="component" value="Unassembled WGS sequence"/>
</dbReference>
<organism evidence="8 9">
    <name type="scientific">Lymnaea stagnalis</name>
    <name type="common">Great pond snail</name>
    <name type="synonym">Helix stagnalis</name>
    <dbReference type="NCBI Taxonomy" id="6523"/>
    <lineage>
        <taxon>Eukaryota</taxon>
        <taxon>Metazoa</taxon>
        <taxon>Spiralia</taxon>
        <taxon>Lophotrochozoa</taxon>
        <taxon>Mollusca</taxon>
        <taxon>Gastropoda</taxon>
        <taxon>Heterobranchia</taxon>
        <taxon>Euthyneura</taxon>
        <taxon>Panpulmonata</taxon>
        <taxon>Hygrophila</taxon>
        <taxon>Lymnaeoidea</taxon>
        <taxon>Lymnaeidae</taxon>
        <taxon>Lymnaea</taxon>
    </lineage>
</organism>
<feature type="transmembrane region" description="Helical" evidence="6">
    <location>
        <begin position="161"/>
        <end position="179"/>
    </location>
</feature>
<feature type="transmembrane region" description="Helical" evidence="6">
    <location>
        <begin position="32"/>
        <end position="54"/>
    </location>
</feature>
<proteinExistence type="inferred from homology"/>
<evidence type="ECO:0000256" key="2">
    <source>
        <dbReference type="ARBA" id="ARBA00007200"/>
    </source>
</evidence>
<keyword evidence="3 6" id="KW-0812">Transmembrane</keyword>
<sequence length="250" mass="29065">MLAFEFDVMGGVFPLYHVSTGRFFLDNTRKEYWLQIVEIFMLVVSYASGFLYVLRLLAYMDAMNTFNIFGHGRYIDFQTVFYRNFDFSICMGFLGALSIFKMLKVVTFNPFLMIFIKTFEIAKKSFFGFLLMSAILILGLTFSGLVIFGQHLYGFMSLDRSFLSLIFFILGEPFFDSIVDVHGVLARVFFFVTFLITQYFILNFFVSILSEGLSLAMCLEYRQEKATIRYLMDTFLLFIGIIPKRGGNNY</sequence>
<dbReference type="InterPro" id="IPR051223">
    <property type="entry name" value="Polycystin"/>
</dbReference>
<comment type="subcellular location">
    <subcellularLocation>
        <location evidence="1">Membrane</location>
        <topology evidence="1">Multi-pass membrane protein</topology>
    </subcellularLocation>
</comment>
<feature type="transmembrane region" description="Helical" evidence="6">
    <location>
        <begin position="87"/>
        <end position="106"/>
    </location>
</feature>
<dbReference type="GO" id="GO:0050982">
    <property type="term" value="P:detection of mechanical stimulus"/>
    <property type="evidence" value="ECO:0007669"/>
    <property type="project" value="TreeGrafter"/>
</dbReference>
<evidence type="ECO:0000259" key="7">
    <source>
        <dbReference type="Pfam" id="PF08016"/>
    </source>
</evidence>
<reference evidence="8 9" key="1">
    <citation type="submission" date="2024-04" db="EMBL/GenBank/DDBJ databases">
        <authorList>
            <consortium name="Genoscope - CEA"/>
            <person name="William W."/>
        </authorList>
    </citation>
    <scope>NUCLEOTIDE SEQUENCE [LARGE SCALE GENOMIC DNA]</scope>
</reference>
<evidence type="ECO:0000256" key="6">
    <source>
        <dbReference type="SAM" id="Phobius"/>
    </source>
</evidence>
<dbReference type="PANTHER" id="PTHR10877">
    <property type="entry name" value="POLYCYSTIN FAMILY MEMBER"/>
    <property type="match status" value="1"/>
</dbReference>
<evidence type="ECO:0000313" key="8">
    <source>
        <dbReference type="EMBL" id="CAL1531441.1"/>
    </source>
</evidence>
<feature type="transmembrane region" description="Helical" evidence="6">
    <location>
        <begin position="185"/>
        <end position="206"/>
    </location>
</feature>
<dbReference type="InterPro" id="IPR013122">
    <property type="entry name" value="PKD1_2_channel"/>
</dbReference>
<name>A0AAV2HHD3_LYMST</name>
<keyword evidence="9" id="KW-1185">Reference proteome</keyword>
<keyword evidence="4 6" id="KW-1133">Transmembrane helix</keyword>
<dbReference type="EMBL" id="CAXITT010000089">
    <property type="protein sequence ID" value="CAL1531441.1"/>
    <property type="molecule type" value="Genomic_DNA"/>
</dbReference>
<keyword evidence="5 6" id="KW-0472">Membrane</keyword>
<dbReference type="GO" id="GO:0016020">
    <property type="term" value="C:membrane"/>
    <property type="evidence" value="ECO:0007669"/>
    <property type="project" value="UniProtKB-SubCell"/>
</dbReference>
<comment type="similarity">
    <text evidence="2">Belongs to the polycystin family.</text>
</comment>
<evidence type="ECO:0000256" key="1">
    <source>
        <dbReference type="ARBA" id="ARBA00004141"/>
    </source>
</evidence>